<dbReference type="GO" id="GO:0016787">
    <property type="term" value="F:hydrolase activity"/>
    <property type="evidence" value="ECO:0007669"/>
    <property type="project" value="UniProtKB-KW"/>
</dbReference>
<sequence length="379" mass="43460">MNTNENNKFTKKMLHYLSKYKSPKLFTGCYSEIKLSDSKNFNEKTVGQLVGKSGERKEEFFSLTGVKPHIEYSDDKPILMLSKYNSREIKLAHLLGERFQTTKSWSSSSINKHVKQLQERLSREEGELGQKILSEYWPEKSQSDLAELVGGMSNERYSPTQTLLEHSIEVATEAKQIAEALSLDSQKLQRMALFHDIGKVVLPYYQHSTPKVLELIPELQSSPELTEAIVSHHNPLGSFSSPYLALIALINRIVSQSHFIVPEDSKIPESLKKSLNQLLTSKLSEKKITHFYILSSYCYFWFILRCPKANQEELTKQLSVKLGPLLQSYSSWEGKELKNLNFSLFWLPEEGSEDKISLTRLKLSNYVHNGDNEAFELNQ</sequence>
<evidence type="ECO:0000313" key="2">
    <source>
        <dbReference type="EMBL" id="RAO95149.1"/>
    </source>
</evidence>
<dbReference type="InterPro" id="IPR006674">
    <property type="entry name" value="HD_domain"/>
</dbReference>
<accession>A0A328PVJ5</accession>
<dbReference type="Proteomes" id="UP000249762">
    <property type="component" value="Unassembled WGS sequence"/>
</dbReference>
<feature type="domain" description="HD" evidence="1">
    <location>
        <begin position="164"/>
        <end position="236"/>
    </location>
</feature>
<organism evidence="2 3">
    <name type="scientific">Mycoplasma wenyonii</name>
    <dbReference type="NCBI Taxonomy" id="65123"/>
    <lineage>
        <taxon>Bacteria</taxon>
        <taxon>Bacillati</taxon>
        <taxon>Mycoplasmatota</taxon>
        <taxon>Mollicutes</taxon>
        <taxon>Mycoplasmataceae</taxon>
        <taxon>Mycoplasma</taxon>
    </lineage>
</organism>
<dbReference type="Gene3D" id="1.10.3210.10">
    <property type="entry name" value="Hypothetical protein af1432"/>
    <property type="match status" value="1"/>
</dbReference>
<dbReference type="EMBL" id="QKVO01000003">
    <property type="protein sequence ID" value="RAO95149.1"/>
    <property type="molecule type" value="Genomic_DNA"/>
</dbReference>
<gene>
    <name evidence="2" type="ORF">DNK47_01330</name>
</gene>
<evidence type="ECO:0000313" key="3">
    <source>
        <dbReference type="Proteomes" id="UP000249762"/>
    </source>
</evidence>
<keyword evidence="2" id="KW-0378">Hydrolase</keyword>
<protein>
    <submittedName>
        <fullName evidence="2">Phosphohydrolase</fullName>
    </submittedName>
</protein>
<reference evidence="3" key="1">
    <citation type="submission" date="2018-06" db="EMBL/GenBank/DDBJ databases">
        <authorList>
            <person name="Martinez Ocampo F."/>
            <person name="Quiroz Castaneda R.E."/>
            <person name="Rojas Lopez X."/>
        </authorList>
    </citation>
    <scope>NUCLEOTIDE SEQUENCE [LARGE SCALE GENOMIC DNA]</scope>
    <source>
        <strain evidence="3">INIFAP02</strain>
    </source>
</reference>
<dbReference type="Pfam" id="PF01966">
    <property type="entry name" value="HD"/>
    <property type="match status" value="1"/>
</dbReference>
<dbReference type="InterPro" id="IPR006675">
    <property type="entry name" value="HDIG_dom"/>
</dbReference>
<name>A0A328PVJ5_9MOLU</name>
<dbReference type="AlphaFoldDB" id="A0A328PVJ5"/>
<dbReference type="OrthoDB" id="9803205at2"/>
<keyword evidence="3" id="KW-1185">Reference proteome</keyword>
<evidence type="ECO:0000259" key="1">
    <source>
        <dbReference type="Pfam" id="PF01966"/>
    </source>
</evidence>
<proteinExistence type="predicted"/>
<dbReference type="NCBIfam" id="TIGR00277">
    <property type="entry name" value="HDIG"/>
    <property type="match status" value="1"/>
</dbReference>
<comment type="caution">
    <text evidence="2">The sequence shown here is derived from an EMBL/GenBank/DDBJ whole genome shotgun (WGS) entry which is preliminary data.</text>
</comment>
<dbReference type="SUPFAM" id="SSF109604">
    <property type="entry name" value="HD-domain/PDEase-like"/>
    <property type="match status" value="1"/>
</dbReference>